<dbReference type="RefSeq" id="WP_345681027.1">
    <property type="nucleotide sequence ID" value="NZ_BAABHS010000063.1"/>
</dbReference>
<evidence type="ECO:0000313" key="2">
    <source>
        <dbReference type="EMBL" id="GAA4996695.1"/>
    </source>
</evidence>
<reference evidence="3" key="1">
    <citation type="journal article" date="2019" name="Int. J. Syst. Evol. Microbiol.">
        <title>The Global Catalogue of Microorganisms (GCM) 10K type strain sequencing project: providing services to taxonomists for standard genome sequencing and annotation.</title>
        <authorList>
            <consortium name="The Broad Institute Genomics Platform"/>
            <consortium name="The Broad Institute Genome Sequencing Center for Infectious Disease"/>
            <person name="Wu L."/>
            <person name="Ma J."/>
        </authorList>
    </citation>
    <scope>NUCLEOTIDE SEQUENCE [LARGE SCALE GENOMIC DNA]</scope>
    <source>
        <strain evidence="3">JCM 17986</strain>
    </source>
</reference>
<comment type="caution">
    <text evidence="2">The sequence shown here is derived from an EMBL/GenBank/DDBJ whole genome shotgun (WGS) entry which is preliminary data.</text>
</comment>
<organism evidence="2 3">
    <name type="scientific">Yinghuangia aomiensis</name>
    <dbReference type="NCBI Taxonomy" id="676205"/>
    <lineage>
        <taxon>Bacteria</taxon>
        <taxon>Bacillati</taxon>
        <taxon>Actinomycetota</taxon>
        <taxon>Actinomycetes</taxon>
        <taxon>Kitasatosporales</taxon>
        <taxon>Streptomycetaceae</taxon>
        <taxon>Yinghuangia</taxon>
    </lineage>
</organism>
<evidence type="ECO:0000313" key="3">
    <source>
        <dbReference type="Proteomes" id="UP001500466"/>
    </source>
</evidence>
<feature type="compositionally biased region" description="Low complexity" evidence="1">
    <location>
        <begin position="34"/>
        <end position="69"/>
    </location>
</feature>
<keyword evidence="3" id="KW-1185">Reference proteome</keyword>
<evidence type="ECO:0000256" key="1">
    <source>
        <dbReference type="SAM" id="MobiDB-lite"/>
    </source>
</evidence>
<feature type="region of interest" description="Disordered" evidence="1">
    <location>
        <begin position="28"/>
        <end position="69"/>
    </location>
</feature>
<evidence type="ECO:0008006" key="4">
    <source>
        <dbReference type="Google" id="ProtNLM"/>
    </source>
</evidence>
<name>A0ABP9IFD9_9ACTN</name>
<sequence>MIERAKLPAAVAVLATITLVASCGGGSGHSGKDAAPSTTAALPSAGPSGVVDSPSAASSPFPSTSPSGTGVAPLLALPPDLSVDFAWSAPSDPVQAAALAAAADYLQAIMHAVVAQNAGDPPLSQYATAQALAYAQHYVQENVDLKETITGHDHYYRSAITAVSGSAIQIRFCEDQSKLYSKEIATGKVHITSDSSLRNFVSYNVAMTRLPTPGGVWQASAATVSENAAECKP</sequence>
<dbReference type="EMBL" id="BAABHS010000063">
    <property type="protein sequence ID" value="GAA4996695.1"/>
    <property type="molecule type" value="Genomic_DNA"/>
</dbReference>
<protein>
    <recommendedName>
        <fullName evidence="4">Lipoprotein</fullName>
    </recommendedName>
</protein>
<accession>A0ABP9IFD9</accession>
<proteinExistence type="predicted"/>
<dbReference type="Proteomes" id="UP001500466">
    <property type="component" value="Unassembled WGS sequence"/>
</dbReference>
<gene>
    <name evidence="2" type="ORF">GCM10023205_82410</name>
</gene>